<accession>A0A4C1ZP62</accession>
<protein>
    <submittedName>
        <fullName evidence="1">Uncharacterized protein</fullName>
    </submittedName>
</protein>
<gene>
    <name evidence="1" type="ORF">EVAR_64693_1</name>
</gene>
<comment type="caution">
    <text evidence="1">The sequence shown here is derived from an EMBL/GenBank/DDBJ whole genome shotgun (WGS) entry which is preliminary data.</text>
</comment>
<keyword evidence="2" id="KW-1185">Reference proteome</keyword>
<dbReference type="Proteomes" id="UP000299102">
    <property type="component" value="Unassembled WGS sequence"/>
</dbReference>
<reference evidence="1 2" key="1">
    <citation type="journal article" date="2019" name="Commun. Biol.">
        <title>The bagworm genome reveals a unique fibroin gene that provides high tensile strength.</title>
        <authorList>
            <person name="Kono N."/>
            <person name="Nakamura H."/>
            <person name="Ohtoshi R."/>
            <person name="Tomita M."/>
            <person name="Numata K."/>
            <person name="Arakawa K."/>
        </authorList>
    </citation>
    <scope>NUCLEOTIDE SEQUENCE [LARGE SCALE GENOMIC DNA]</scope>
</reference>
<dbReference type="EMBL" id="BGZK01001962">
    <property type="protein sequence ID" value="GBP88864.1"/>
    <property type="molecule type" value="Genomic_DNA"/>
</dbReference>
<sequence length="183" mass="20310">MSLDETPQQKTVTSHLYSASVISHHFRAAAELTTARLRHVYYEITLESSLRISTLSESRLIAVVRVSIEFLLLEGHSSKEELWSWSALVGDTMSAIPRLRKRRGALHMRATKSSCKASLEFMYACRGVQQRLGSLQVLTGDAGHLYACRFKSHGTDVACPARLTVIAQVAGGGWHGKEWALEI</sequence>
<proteinExistence type="predicted"/>
<organism evidence="1 2">
    <name type="scientific">Eumeta variegata</name>
    <name type="common">Bagworm moth</name>
    <name type="synonym">Eumeta japonica</name>
    <dbReference type="NCBI Taxonomy" id="151549"/>
    <lineage>
        <taxon>Eukaryota</taxon>
        <taxon>Metazoa</taxon>
        <taxon>Ecdysozoa</taxon>
        <taxon>Arthropoda</taxon>
        <taxon>Hexapoda</taxon>
        <taxon>Insecta</taxon>
        <taxon>Pterygota</taxon>
        <taxon>Neoptera</taxon>
        <taxon>Endopterygota</taxon>
        <taxon>Lepidoptera</taxon>
        <taxon>Glossata</taxon>
        <taxon>Ditrysia</taxon>
        <taxon>Tineoidea</taxon>
        <taxon>Psychidae</taxon>
        <taxon>Oiketicinae</taxon>
        <taxon>Eumeta</taxon>
    </lineage>
</organism>
<name>A0A4C1ZP62_EUMVA</name>
<evidence type="ECO:0000313" key="1">
    <source>
        <dbReference type="EMBL" id="GBP88864.1"/>
    </source>
</evidence>
<dbReference type="AlphaFoldDB" id="A0A4C1ZP62"/>
<evidence type="ECO:0000313" key="2">
    <source>
        <dbReference type="Proteomes" id="UP000299102"/>
    </source>
</evidence>